<dbReference type="RefSeq" id="WP_378966783.1">
    <property type="nucleotide sequence ID" value="NZ_JBHSWN010000001.1"/>
</dbReference>
<gene>
    <name evidence="5" type="ORF">ACFQE0_02535</name>
</gene>
<dbReference type="Pfam" id="PF09712">
    <property type="entry name" value="PHA_synth_III_E"/>
    <property type="match status" value="1"/>
</dbReference>
<organism evidence="5 6">
    <name type="scientific">Methylobacterium komagatae</name>
    <dbReference type="NCBI Taxonomy" id="374425"/>
    <lineage>
        <taxon>Bacteria</taxon>
        <taxon>Pseudomonadati</taxon>
        <taxon>Pseudomonadota</taxon>
        <taxon>Alphaproteobacteria</taxon>
        <taxon>Hyphomicrobiales</taxon>
        <taxon>Methylobacteriaceae</taxon>
        <taxon>Methylobacterium</taxon>
    </lineage>
</organism>
<reference evidence="6" key="1">
    <citation type="journal article" date="2019" name="Int. J. Syst. Evol. Microbiol.">
        <title>The Global Catalogue of Microorganisms (GCM) 10K type strain sequencing project: providing services to taxonomists for standard genome sequencing and annotation.</title>
        <authorList>
            <consortium name="The Broad Institute Genomics Platform"/>
            <consortium name="The Broad Institute Genome Sequencing Center for Infectious Disease"/>
            <person name="Wu L."/>
            <person name="Ma J."/>
        </authorList>
    </citation>
    <scope>NUCLEOTIDE SEQUENCE [LARGE SCALE GENOMIC DNA]</scope>
    <source>
        <strain evidence="6">CCUG 48316</strain>
    </source>
</reference>
<comment type="caution">
    <text evidence="5">The sequence shown here is derived from an EMBL/GenBank/DDBJ whole genome shotgun (WGS) entry which is preliminary data.</text>
</comment>
<feature type="compositionally biased region" description="Low complexity" evidence="4">
    <location>
        <begin position="260"/>
        <end position="274"/>
    </location>
</feature>
<evidence type="ECO:0000313" key="6">
    <source>
        <dbReference type="Proteomes" id="UP001596292"/>
    </source>
</evidence>
<evidence type="ECO:0000256" key="2">
    <source>
        <dbReference type="ARBA" id="ARBA00019066"/>
    </source>
</evidence>
<keyword evidence="6" id="KW-1185">Reference proteome</keyword>
<dbReference type="Proteomes" id="UP001596292">
    <property type="component" value="Unassembled WGS sequence"/>
</dbReference>
<dbReference type="InterPro" id="IPR010123">
    <property type="entry name" value="PHA_synth_III_E"/>
</dbReference>
<protein>
    <recommendedName>
        <fullName evidence="2">Poly(3-hydroxyalkanoate) polymerase subunit PhaE</fullName>
    </recommendedName>
</protein>
<accession>A0ABW2BDW9</accession>
<keyword evidence="3" id="KW-0583">PHB biosynthesis</keyword>
<comment type="pathway">
    <text evidence="1">Biopolymer metabolism; poly-(R)-3-hydroxybutanoate biosynthesis.</text>
</comment>
<evidence type="ECO:0000256" key="3">
    <source>
        <dbReference type="ARBA" id="ARBA00022752"/>
    </source>
</evidence>
<sequence>MDQFDAFKAMGEFWARTGMGFLTPPGMGNGAASWGAFPPATEMGGFADAQTSLTRAWTAATALSQTLTSSLQGAAGTSDPTAGAVLARIFDPQAWLGGTSDFGAALNRMSEGPQLADLWQTEKRFAALFAAFTGLRQAQAQHQAVMLDAWTRAAGAFARTANERAARGEAYPSARDMLQHWIETANGVLLDVQRSDAFLASQRNVLKAATELRLAQQDVAGFMSDMYGQPTRAELDDVHRSLTELRREVRALKKERRSSAKAAKATTAGEATHG</sequence>
<evidence type="ECO:0000313" key="5">
    <source>
        <dbReference type="EMBL" id="MFC6788602.1"/>
    </source>
</evidence>
<name>A0ABW2BDW9_9HYPH</name>
<dbReference type="EMBL" id="JBHSWN010000001">
    <property type="protein sequence ID" value="MFC6788602.1"/>
    <property type="molecule type" value="Genomic_DNA"/>
</dbReference>
<proteinExistence type="predicted"/>
<evidence type="ECO:0000256" key="4">
    <source>
        <dbReference type="SAM" id="MobiDB-lite"/>
    </source>
</evidence>
<evidence type="ECO:0000256" key="1">
    <source>
        <dbReference type="ARBA" id="ARBA00004683"/>
    </source>
</evidence>
<feature type="region of interest" description="Disordered" evidence="4">
    <location>
        <begin position="251"/>
        <end position="274"/>
    </location>
</feature>